<dbReference type="AlphaFoldDB" id="A0A0E9S4G7"/>
<reference evidence="1" key="2">
    <citation type="journal article" date="2015" name="Fish Shellfish Immunol.">
        <title>Early steps in the European eel (Anguilla anguilla)-Vibrio vulnificus interaction in the gills: Role of the RtxA13 toxin.</title>
        <authorList>
            <person name="Callol A."/>
            <person name="Pajuelo D."/>
            <person name="Ebbesson L."/>
            <person name="Teles M."/>
            <person name="MacKenzie S."/>
            <person name="Amaro C."/>
        </authorList>
    </citation>
    <scope>NUCLEOTIDE SEQUENCE</scope>
</reference>
<sequence>MFGGGTDSLVWVSRAALSVCAAFSSGTLLY</sequence>
<evidence type="ECO:0000313" key="1">
    <source>
        <dbReference type="EMBL" id="JAH36112.1"/>
    </source>
</evidence>
<name>A0A0E9S4G7_ANGAN</name>
<protein>
    <submittedName>
        <fullName evidence="1">Uncharacterized protein</fullName>
    </submittedName>
</protein>
<dbReference type="EMBL" id="GBXM01072465">
    <property type="protein sequence ID" value="JAH36112.1"/>
    <property type="molecule type" value="Transcribed_RNA"/>
</dbReference>
<reference evidence="1" key="1">
    <citation type="submission" date="2014-11" db="EMBL/GenBank/DDBJ databases">
        <authorList>
            <person name="Amaro Gonzalez C."/>
        </authorList>
    </citation>
    <scope>NUCLEOTIDE SEQUENCE</scope>
</reference>
<proteinExistence type="predicted"/>
<organism evidence="1">
    <name type="scientific">Anguilla anguilla</name>
    <name type="common">European freshwater eel</name>
    <name type="synonym">Muraena anguilla</name>
    <dbReference type="NCBI Taxonomy" id="7936"/>
    <lineage>
        <taxon>Eukaryota</taxon>
        <taxon>Metazoa</taxon>
        <taxon>Chordata</taxon>
        <taxon>Craniata</taxon>
        <taxon>Vertebrata</taxon>
        <taxon>Euteleostomi</taxon>
        <taxon>Actinopterygii</taxon>
        <taxon>Neopterygii</taxon>
        <taxon>Teleostei</taxon>
        <taxon>Anguilliformes</taxon>
        <taxon>Anguillidae</taxon>
        <taxon>Anguilla</taxon>
    </lineage>
</organism>
<accession>A0A0E9S4G7</accession>